<dbReference type="Proteomes" id="UP000230543">
    <property type="component" value="Unassembled WGS sequence"/>
</dbReference>
<evidence type="ECO:0000313" key="2">
    <source>
        <dbReference type="EMBL" id="PIT90209.1"/>
    </source>
</evidence>
<proteinExistence type="inferred from homology"/>
<dbReference type="EMBL" id="PFBO01000123">
    <property type="protein sequence ID" value="PIT90209.1"/>
    <property type="molecule type" value="Genomic_DNA"/>
</dbReference>
<dbReference type="SUPFAM" id="SSF143120">
    <property type="entry name" value="YefM-like"/>
    <property type="match status" value="1"/>
</dbReference>
<evidence type="ECO:0000313" key="3">
    <source>
        <dbReference type="Proteomes" id="UP000230543"/>
    </source>
</evidence>
<dbReference type="InterPro" id="IPR036165">
    <property type="entry name" value="YefM-like_sf"/>
</dbReference>
<reference evidence="3" key="1">
    <citation type="submission" date="2017-09" db="EMBL/GenBank/DDBJ databases">
        <title>Depth-based differentiation of microbial function through sediment-hosted aquifers and enrichment of novel symbionts in the deep terrestrial subsurface.</title>
        <authorList>
            <person name="Probst A.J."/>
            <person name="Ladd B."/>
            <person name="Jarett J.K."/>
            <person name="Geller-Mcgrath D.E."/>
            <person name="Sieber C.M.K."/>
            <person name="Emerson J.B."/>
            <person name="Anantharaman K."/>
            <person name="Thomas B.C."/>
            <person name="Malmstrom R."/>
            <person name="Stieglmeier M."/>
            <person name="Klingl A."/>
            <person name="Woyke T."/>
            <person name="Ryan C.M."/>
            <person name="Banfield J.F."/>
        </authorList>
    </citation>
    <scope>NUCLEOTIDE SEQUENCE [LARGE SCALE GENOMIC DNA]</scope>
</reference>
<comment type="caution">
    <text evidence="2">The sequence shown here is derived from an EMBL/GenBank/DDBJ whole genome shotgun (WGS) entry which is preliminary data.</text>
</comment>
<protein>
    <recommendedName>
        <fullName evidence="4">Antitoxin</fullName>
    </recommendedName>
</protein>
<evidence type="ECO:0000256" key="1">
    <source>
        <dbReference type="ARBA" id="ARBA00009981"/>
    </source>
</evidence>
<comment type="similarity">
    <text evidence="1">Belongs to the phD/YefM antitoxin family.</text>
</comment>
<accession>A0A2M6WBN9</accession>
<evidence type="ECO:0008006" key="4">
    <source>
        <dbReference type="Google" id="ProtNLM"/>
    </source>
</evidence>
<sequence>MPNIIGLKELRQDMAGFAKQVAKGHSFVVVKQSKPLFKIIPLESQAEENWEEVVNFTKIKKGGVKLDELLSRL</sequence>
<organism evidence="2 3">
    <name type="scientific">Candidatus Komeilibacteria bacterium CG10_big_fil_rev_8_21_14_0_10_41_13</name>
    <dbReference type="NCBI Taxonomy" id="1974476"/>
    <lineage>
        <taxon>Bacteria</taxon>
        <taxon>Candidatus Komeiliibacteriota</taxon>
    </lineage>
</organism>
<gene>
    <name evidence="2" type="ORF">COU22_03475</name>
</gene>
<dbReference type="NCBIfam" id="TIGR01552">
    <property type="entry name" value="phd_fam"/>
    <property type="match status" value="1"/>
</dbReference>
<name>A0A2M6WBN9_9BACT</name>
<dbReference type="AlphaFoldDB" id="A0A2M6WBN9"/>